<dbReference type="PANTHER" id="PTHR43031">
    <property type="entry name" value="FAD-DEPENDENT OXIDOREDUCTASE"/>
    <property type="match status" value="1"/>
</dbReference>
<dbReference type="InterPro" id="IPR050229">
    <property type="entry name" value="GlpE_sulfurtransferase"/>
</dbReference>
<dbReference type="Gene3D" id="3.40.250.10">
    <property type="entry name" value="Rhodanese-like domain"/>
    <property type="match status" value="1"/>
</dbReference>
<dbReference type="SUPFAM" id="SSF52821">
    <property type="entry name" value="Rhodanese/Cell cycle control phosphatase"/>
    <property type="match status" value="1"/>
</dbReference>
<dbReference type="Pfam" id="PF00581">
    <property type="entry name" value="Rhodanese"/>
    <property type="match status" value="1"/>
</dbReference>
<reference evidence="2 3" key="1">
    <citation type="journal article" date="2017" name="Syst. Appl. Microbiol.">
        <title>Lebetimonas natsushimae sp. nov., a novel strictly anaerobic, moderately thermophilic chemoautotroph isolated from a deep-sea hydrothermal vent polychaete nest in the Mid-Okinawa Trough.</title>
        <authorList>
            <person name="Nagata R."/>
            <person name="Takaki Y."/>
            <person name="Tame A."/>
            <person name="Nunoura T."/>
            <person name="Muto H."/>
            <person name="Mino S."/>
            <person name="Sawayama S."/>
            <person name="Takai K."/>
            <person name="Nakagawa S."/>
        </authorList>
    </citation>
    <scope>NUCLEOTIDE SEQUENCE [LARGE SCALE GENOMIC DNA]</scope>
    <source>
        <strain evidence="2 3">HS1857</strain>
    </source>
</reference>
<dbReference type="PANTHER" id="PTHR43031:SF16">
    <property type="entry name" value="OXIDOREDUCTASE"/>
    <property type="match status" value="1"/>
</dbReference>
<dbReference type="EMBL" id="BDME01000002">
    <property type="protein sequence ID" value="GAX87873.1"/>
    <property type="molecule type" value="Genomic_DNA"/>
</dbReference>
<feature type="domain" description="Rhodanese" evidence="1">
    <location>
        <begin position="25"/>
        <end position="112"/>
    </location>
</feature>
<comment type="caution">
    <text evidence="2">The sequence shown here is derived from an EMBL/GenBank/DDBJ whole genome shotgun (WGS) entry which is preliminary data.</text>
</comment>
<dbReference type="InterPro" id="IPR036873">
    <property type="entry name" value="Rhodanese-like_dom_sf"/>
</dbReference>
<evidence type="ECO:0000313" key="3">
    <source>
        <dbReference type="Proteomes" id="UP000217944"/>
    </source>
</evidence>
<accession>A0A292YFH7</accession>
<dbReference type="PROSITE" id="PS50206">
    <property type="entry name" value="RHODANESE_3"/>
    <property type="match status" value="1"/>
</dbReference>
<gene>
    <name evidence="2" type="ORF">LNAT_P1170</name>
</gene>
<dbReference type="RefSeq" id="WP_096259383.1">
    <property type="nucleotide sequence ID" value="NZ_BDME01000002.1"/>
</dbReference>
<organism evidence="2 3">
    <name type="scientific">Lebetimonas natsushimae</name>
    <dbReference type="NCBI Taxonomy" id="1936991"/>
    <lineage>
        <taxon>Bacteria</taxon>
        <taxon>Pseudomonadati</taxon>
        <taxon>Campylobacterota</taxon>
        <taxon>Epsilonproteobacteria</taxon>
        <taxon>Nautiliales</taxon>
        <taxon>Nautiliaceae</taxon>
        <taxon>Lebetimonas</taxon>
    </lineage>
</organism>
<evidence type="ECO:0000259" key="1">
    <source>
        <dbReference type="PROSITE" id="PS50206"/>
    </source>
</evidence>
<dbReference type="AlphaFoldDB" id="A0A292YFH7"/>
<proteinExistence type="predicted"/>
<evidence type="ECO:0000313" key="2">
    <source>
        <dbReference type="EMBL" id="GAX87873.1"/>
    </source>
</evidence>
<dbReference type="InterPro" id="IPR001763">
    <property type="entry name" value="Rhodanese-like_dom"/>
</dbReference>
<dbReference type="OrthoDB" id="9807812at2"/>
<name>A0A292YFH7_9BACT</name>
<keyword evidence="3" id="KW-1185">Reference proteome</keyword>
<dbReference type="Proteomes" id="UP000217944">
    <property type="component" value="Unassembled WGS sequence"/>
</dbReference>
<sequence length="118" mass="13198">MIKYATPKGNNELKISLEEFTKKFNAGEAVLLDIRMAFEKKVWNLPFAIDIPANELENRFNELPKDKLIVTACPGNSRSSFAAAFLVDKGFNAKFLTEGLLELMKAFKGGKAKELKVD</sequence>
<protein>
    <recommendedName>
        <fullName evidence="1">Rhodanese domain-containing protein</fullName>
    </recommendedName>
</protein>
<dbReference type="SMART" id="SM00450">
    <property type="entry name" value="RHOD"/>
    <property type="match status" value="1"/>
</dbReference>